<feature type="domain" description="Ketoreductase" evidence="4">
    <location>
        <begin position="79"/>
        <end position="260"/>
    </location>
</feature>
<dbReference type="PANTHER" id="PTHR48107:SF16">
    <property type="entry name" value="NADPH-DEPENDENT ALDEHYDE REDUCTASE 1, CHLOROPLASTIC"/>
    <property type="match status" value="1"/>
</dbReference>
<keyword evidence="6" id="KW-1185">Reference proteome</keyword>
<dbReference type="EMBL" id="JBHRZF010000224">
    <property type="protein sequence ID" value="MFC3863031.1"/>
    <property type="molecule type" value="Genomic_DNA"/>
</dbReference>
<evidence type="ECO:0000313" key="5">
    <source>
        <dbReference type="EMBL" id="MFC3863031.1"/>
    </source>
</evidence>
<evidence type="ECO:0000256" key="3">
    <source>
        <dbReference type="SAM" id="MobiDB-lite"/>
    </source>
</evidence>
<dbReference type="CDD" id="cd05355">
    <property type="entry name" value="SDR_c1"/>
    <property type="match status" value="1"/>
</dbReference>
<reference evidence="6" key="1">
    <citation type="journal article" date="2019" name="Int. J. Syst. Evol. Microbiol.">
        <title>The Global Catalogue of Microorganisms (GCM) 10K type strain sequencing project: providing services to taxonomists for standard genome sequencing and annotation.</title>
        <authorList>
            <consortium name="The Broad Institute Genomics Platform"/>
            <consortium name="The Broad Institute Genome Sequencing Center for Infectious Disease"/>
            <person name="Wu L."/>
            <person name="Ma J."/>
        </authorList>
    </citation>
    <scope>NUCLEOTIDE SEQUENCE [LARGE SCALE GENOMIC DNA]</scope>
    <source>
        <strain evidence="6">CCTCC AB 2013263</strain>
    </source>
</reference>
<evidence type="ECO:0000259" key="4">
    <source>
        <dbReference type="SMART" id="SM00822"/>
    </source>
</evidence>
<keyword evidence="2" id="KW-0560">Oxidoreductase</keyword>
<dbReference type="PRINTS" id="PR00081">
    <property type="entry name" value="GDHRDH"/>
</dbReference>
<dbReference type="RefSeq" id="WP_380080968.1">
    <property type="nucleotide sequence ID" value="NZ_JBHRZF010000224.1"/>
</dbReference>
<feature type="region of interest" description="Disordered" evidence="3">
    <location>
        <begin position="1"/>
        <end position="57"/>
    </location>
</feature>
<dbReference type="InterPro" id="IPR057326">
    <property type="entry name" value="KR_dom"/>
</dbReference>
<proteinExistence type="inferred from homology"/>
<comment type="caution">
    <text evidence="5">The sequence shown here is derived from an EMBL/GenBank/DDBJ whole genome shotgun (WGS) entry which is preliminary data.</text>
</comment>
<protein>
    <submittedName>
        <fullName evidence="5">SDR family oxidoreductase</fullName>
    </submittedName>
</protein>
<dbReference type="PRINTS" id="PR00080">
    <property type="entry name" value="SDRFAMILY"/>
</dbReference>
<gene>
    <name evidence="5" type="ORF">ACFOPQ_19900</name>
</gene>
<dbReference type="InterPro" id="IPR002347">
    <property type="entry name" value="SDR_fam"/>
</dbReference>
<dbReference type="SMART" id="SM00822">
    <property type="entry name" value="PKS_KR"/>
    <property type="match status" value="1"/>
</dbReference>
<evidence type="ECO:0000256" key="1">
    <source>
        <dbReference type="ARBA" id="ARBA00006484"/>
    </source>
</evidence>
<name>A0ABV8ACL5_9DEIO</name>
<organism evidence="5 6">
    <name type="scientific">Deinococcus antarcticus</name>
    <dbReference type="NCBI Taxonomy" id="1298767"/>
    <lineage>
        <taxon>Bacteria</taxon>
        <taxon>Thermotogati</taxon>
        <taxon>Deinococcota</taxon>
        <taxon>Deinococci</taxon>
        <taxon>Deinococcales</taxon>
        <taxon>Deinococcaceae</taxon>
        <taxon>Deinococcus</taxon>
    </lineage>
</organism>
<dbReference type="PANTHER" id="PTHR48107">
    <property type="entry name" value="NADPH-DEPENDENT ALDEHYDE REDUCTASE-LIKE PROTEIN, CHLOROPLASTIC-RELATED"/>
    <property type="match status" value="1"/>
</dbReference>
<evidence type="ECO:0000313" key="6">
    <source>
        <dbReference type="Proteomes" id="UP001595748"/>
    </source>
</evidence>
<sequence length="322" mass="34236">MAKDKTTKTKKAKVKPAKNSASSNEKLPTLDVPAAPASDLPKSIPAQHQRRQPGLEHRMEPPPIVIREDYRGSGKLTGRVALISGGDSGIGRAVAVHFAREGADVAFLYLNEHEDAAQTVQLIEAEGRQALALSGDVGDAKVCRKAVKDTLRKFGRLDVLVNNAAEQHPQDDLLSITPEQLEQTFRTNVFGMFYLTQAALPHLTAGASIIVTTSVTAYRGSESLIDYASTKGAQVSFTRSLSANLAAKGIRVNAVAPGPIWTPLIPSTFGAEQVADHGVKVPLERPGQPAEVAPAFVYLACADSTYVTGQVMHVNGGEIVNG</sequence>
<dbReference type="Pfam" id="PF13561">
    <property type="entry name" value="adh_short_C2"/>
    <property type="match status" value="1"/>
</dbReference>
<dbReference type="SUPFAM" id="SSF51735">
    <property type="entry name" value="NAD(P)-binding Rossmann-fold domains"/>
    <property type="match status" value="1"/>
</dbReference>
<dbReference type="Proteomes" id="UP001595748">
    <property type="component" value="Unassembled WGS sequence"/>
</dbReference>
<dbReference type="Gene3D" id="3.40.50.720">
    <property type="entry name" value="NAD(P)-binding Rossmann-like Domain"/>
    <property type="match status" value="1"/>
</dbReference>
<accession>A0ABV8ACL5</accession>
<evidence type="ECO:0000256" key="2">
    <source>
        <dbReference type="ARBA" id="ARBA00023002"/>
    </source>
</evidence>
<dbReference type="InterPro" id="IPR036291">
    <property type="entry name" value="NAD(P)-bd_dom_sf"/>
</dbReference>
<comment type="similarity">
    <text evidence="1">Belongs to the short-chain dehydrogenases/reductases (SDR) family.</text>
</comment>
<dbReference type="NCBIfam" id="NF005214">
    <property type="entry name" value="PRK06701.1"/>
    <property type="match status" value="1"/>
</dbReference>